<dbReference type="AlphaFoldDB" id="A0A919RJT2"/>
<dbReference type="Pfam" id="PF05960">
    <property type="entry name" value="DUF885"/>
    <property type="match status" value="1"/>
</dbReference>
<gene>
    <name evidence="1" type="ORF">Ssi02_53860</name>
</gene>
<proteinExistence type="predicted"/>
<dbReference type="RefSeq" id="WP_204030238.1">
    <property type="nucleotide sequence ID" value="NZ_BOOW01000034.1"/>
</dbReference>
<dbReference type="EMBL" id="BOOW01000034">
    <property type="protein sequence ID" value="GII95155.1"/>
    <property type="molecule type" value="Genomic_DNA"/>
</dbReference>
<protein>
    <recommendedName>
        <fullName evidence="3">DUF885 domain-containing protein</fullName>
    </recommendedName>
</protein>
<sequence>MPAEPSDPRASSRLAELGDDYFTTFLASDPFSASMLGLPGYDALVPDPGLAARDALDKDLSRIRAALEEVADGDLSDEDKVTKGALTRALHDGRAELRHGVSDVAVTASIVAPQIQMLHAVASMPVTDGDRGRDYLSRLDGLDGFLDGWRDVYLAAKAGGRFPVRAGVRQAIGRLDRNLAGDVAADPLLRPVAGGDEAAEPFREEALRLIEEKVRPAARRLRDTFERDLLPVGRSDDEPGICHIPGGLAAYADAIAQHTTTSLTAEEIHQIGLTCLARLREEFAEVGGRALGITSVPEILRTLKDDLSLRFETSEEIVRLVDGALERAKGAAGDWFPAYDIPPCVTEEMDEFEAAAAPAAYYRPPALDGSRPGTHRVATVDPRSRSRFEYEAITFHESIPGHHLQLAVSQTLTGLPDFRRHLGAALTAYVEGWGLYAERLADEMGLYSSDLQRLGMLSTDAWRACRLVVDTGLHHFGWSREQAIAFMRDNTATNEANVVNEVERYITMPGQALAYMIGRREIDRLRDEARAVLGPRFDIKEFHGQVLGHGALALDVLDDTITRWAARATR</sequence>
<dbReference type="Proteomes" id="UP000606172">
    <property type="component" value="Unassembled WGS sequence"/>
</dbReference>
<evidence type="ECO:0008006" key="3">
    <source>
        <dbReference type="Google" id="ProtNLM"/>
    </source>
</evidence>
<organism evidence="1 2">
    <name type="scientific">Sinosporangium siamense</name>
    <dbReference type="NCBI Taxonomy" id="1367973"/>
    <lineage>
        <taxon>Bacteria</taxon>
        <taxon>Bacillati</taxon>
        <taxon>Actinomycetota</taxon>
        <taxon>Actinomycetes</taxon>
        <taxon>Streptosporangiales</taxon>
        <taxon>Streptosporangiaceae</taxon>
        <taxon>Sinosporangium</taxon>
    </lineage>
</organism>
<reference evidence="1" key="1">
    <citation type="submission" date="2021-01" db="EMBL/GenBank/DDBJ databases">
        <title>Whole genome shotgun sequence of Sinosporangium siamense NBRC 109515.</title>
        <authorList>
            <person name="Komaki H."/>
            <person name="Tamura T."/>
        </authorList>
    </citation>
    <scope>NUCLEOTIDE SEQUENCE</scope>
    <source>
        <strain evidence="1">NBRC 109515</strain>
    </source>
</reference>
<evidence type="ECO:0000313" key="2">
    <source>
        <dbReference type="Proteomes" id="UP000606172"/>
    </source>
</evidence>
<dbReference type="PANTHER" id="PTHR33361:SF2">
    <property type="entry name" value="DUF885 DOMAIN-CONTAINING PROTEIN"/>
    <property type="match status" value="1"/>
</dbReference>
<dbReference type="InterPro" id="IPR010281">
    <property type="entry name" value="DUF885"/>
</dbReference>
<name>A0A919RJT2_9ACTN</name>
<evidence type="ECO:0000313" key="1">
    <source>
        <dbReference type="EMBL" id="GII95155.1"/>
    </source>
</evidence>
<comment type="caution">
    <text evidence="1">The sequence shown here is derived from an EMBL/GenBank/DDBJ whole genome shotgun (WGS) entry which is preliminary data.</text>
</comment>
<accession>A0A919RJT2</accession>
<dbReference type="PANTHER" id="PTHR33361">
    <property type="entry name" value="GLR0591 PROTEIN"/>
    <property type="match status" value="1"/>
</dbReference>
<keyword evidence="2" id="KW-1185">Reference proteome</keyword>